<dbReference type="GO" id="GO:0005635">
    <property type="term" value="C:nuclear envelope"/>
    <property type="evidence" value="ECO:0007669"/>
    <property type="project" value="TreeGrafter"/>
</dbReference>
<name>A0A1R0GLS9_9FUNG</name>
<dbReference type="InterPro" id="IPR001494">
    <property type="entry name" value="Importin-beta_N"/>
</dbReference>
<dbReference type="InterPro" id="IPR056840">
    <property type="entry name" value="HEAT_IPO9_central"/>
</dbReference>
<keyword evidence="2" id="KW-0813">Transport</keyword>
<dbReference type="GO" id="GO:0005829">
    <property type="term" value="C:cytosol"/>
    <property type="evidence" value="ECO:0007669"/>
    <property type="project" value="TreeGrafter"/>
</dbReference>
<evidence type="ECO:0000256" key="3">
    <source>
        <dbReference type="ARBA" id="ARBA00022927"/>
    </source>
</evidence>
<dbReference type="AlphaFoldDB" id="A0A1R0GLS9"/>
<keyword evidence="3" id="KW-0653">Protein transport</keyword>
<reference evidence="7 8" key="1">
    <citation type="journal article" date="2016" name="Mol. Biol. Evol.">
        <title>Genome-Wide Survey of Gut Fungi (Harpellales) Reveals the First Horizontally Transferred Ubiquitin Gene from a Mosquito Host.</title>
        <authorList>
            <person name="Wang Y."/>
            <person name="White M.M."/>
            <person name="Kvist S."/>
            <person name="Moncalvo J.M."/>
        </authorList>
    </citation>
    <scope>NUCLEOTIDE SEQUENCE [LARGE SCALE GENOMIC DNA]</scope>
    <source>
        <strain evidence="7 8">ALG-7-W6</strain>
    </source>
</reference>
<evidence type="ECO:0000256" key="1">
    <source>
        <dbReference type="ARBA" id="ARBA00004123"/>
    </source>
</evidence>
<comment type="caution">
    <text evidence="7">The sequence shown here is derived from an EMBL/GenBank/DDBJ whole genome shotgun (WGS) entry which is preliminary data.</text>
</comment>
<evidence type="ECO:0000256" key="4">
    <source>
        <dbReference type="ARBA" id="ARBA00023242"/>
    </source>
</evidence>
<feature type="region of interest" description="Disordered" evidence="5">
    <location>
        <begin position="960"/>
        <end position="996"/>
    </location>
</feature>
<sequence length="1082" mass="121758">MELQCYESIKFSLSPDPETRRIGEDSLKNLELNPDFSQALVKIAQSNDITEDIRQLSLIILKSYVDARWNLGCEKYTEGPIASQISKDLVRNVTFQLLSDNILKIRKAAAYALSIIARYDWPDEWPNLFNQLLEQLKMGDPNQKYSSLLVFKELISRDLSTDQLLELSLLLSELKNIFITDSVCFKTLSIESKTISVQILEEGIEILSLVNHKGLNVDSFKIEPLILEWIQLLLLNIREKITDSSIDLVSLKYSSVKALHKISMTFIKIYNDLSDSIVTCVWEEIKGGYHNYESQYLCSDSYDQKQDGWAASFTLDDGSAISFSMYISMLLEYFEFIFRQKNSGKILNNNSLISSSSNDFLTELVSACIGYLQISQDTVELWTSDVNQFVLEEESASNNYTTRLASRDLILSLAKKFPSGFINSIQIILAHKLEFTDDKNTKTGFYNESLLFTLELIGDEILFVLKSGENPNLDLIIRKTISDILIPSVTTPYNIFLAARSFVLSSIYFNFLPPQSLSHMIEFAINQSQISQSNPSYFEIYSHPIVQLCSIKACTKFCSSAPKDVIKNYIPEIIFKSAKLSPSLDQDSLTIPLECILAALKLDPSVYLAVEPIVGELVLELWKIYYLDPILESLFTDILVKLSSTPESFASVFNRFSPILLSTFNEENVDRIPSAIEMITSIIKGGGAGSLAIPKECVDSVFPRLMRILLTYKDSEIAQNGQECLKYFVQNGLYQISEYKENDITGLQLLFEFIESVLSPDSNESSALFVGDLVTKIIFKNAQGNIVSGDNLARLVYLVLRKLAVARSSVLISSLLPPICLLFTRSAIQVVDLLYNISVSDSQGKDNNGLGIFLNIWTENALDIQGVYFNKVSVAAMINILVLNDSRVNAVNVNDEEEVSNAPSHKFNLRSRVKIVPIKYKQIPAPVKMIKLLIEEYSSNKQDQDNVKVSILGKKMSKNRMDESNLDENDSWDELDDDYESDDPDNPNEEFDNGGDVFTSDLIDQFGGGSGMFKKFNGSSEYSDDEDEETTKDPIYNMDTCNMIRDMFVGVNNTNPGFYSLVGPFLTKSEKSALEGILSHTA</sequence>
<evidence type="ECO:0000256" key="5">
    <source>
        <dbReference type="SAM" id="MobiDB-lite"/>
    </source>
</evidence>
<dbReference type="Gene3D" id="1.25.10.10">
    <property type="entry name" value="Leucine-rich Repeat Variant"/>
    <property type="match status" value="1"/>
</dbReference>
<dbReference type="SMART" id="SM00913">
    <property type="entry name" value="IBN_N"/>
    <property type="match status" value="1"/>
</dbReference>
<feature type="domain" description="Importin N-terminal" evidence="6">
    <location>
        <begin position="23"/>
        <end position="100"/>
    </location>
</feature>
<evidence type="ECO:0000259" key="6">
    <source>
        <dbReference type="PROSITE" id="PS50166"/>
    </source>
</evidence>
<dbReference type="PANTHER" id="PTHR10997">
    <property type="entry name" value="IMPORTIN-7, 8, 11"/>
    <property type="match status" value="1"/>
</dbReference>
<dbReference type="GO" id="GO:0031267">
    <property type="term" value="F:small GTPase binding"/>
    <property type="evidence" value="ECO:0007669"/>
    <property type="project" value="InterPro"/>
</dbReference>
<dbReference type="Proteomes" id="UP000187455">
    <property type="component" value="Unassembled WGS sequence"/>
</dbReference>
<dbReference type="Pfam" id="PF25018">
    <property type="entry name" value="HEAT_IPO9_c"/>
    <property type="match status" value="1"/>
</dbReference>
<organism evidence="7 8">
    <name type="scientific">Smittium mucronatum</name>
    <dbReference type="NCBI Taxonomy" id="133383"/>
    <lineage>
        <taxon>Eukaryota</taxon>
        <taxon>Fungi</taxon>
        <taxon>Fungi incertae sedis</taxon>
        <taxon>Zoopagomycota</taxon>
        <taxon>Kickxellomycotina</taxon>
        <taxon>Harpellomycetes</taxon>
        <taxon>Harpellales</taxon>
        <taxon>Legeriomycetaceae</taxon>
        <taxon>Smittium</taxon>
    </lineage>
</organism>
<keyword evidence="8" id="KW-1185">Reference proteome</keyword>
<dbReference type="EMBL" id="LSSL01007638">
    <property type="protein sequence ID" value="OLY77829.1"/>
    <property type="molecule type" value="Genomic_DNA"/>
</dbReference>
<feature type="compositionally biased region" description="Acidic residues" evidence="5">
    <location>
        <begin position="964"/>
        <end position="993"/>
    </location>
</feature>
<dbReference type="OrthoDB" id="431626at2759"/>
<gene>
    <name evidence="7" type="ORF">AYI68_g8137</name>
</gene>
<evidence type="ECO:0000313" key="8">
    <source>
        <dbReference type="Proteomes" id="UP000187455"/>
    </source>
</evidence>
<dbReference type="InterPro" id="IPR016024">
    <property type="entry name" value="ARM-type_fold"/>
</dbReference>
<evidence type="ECO:0000313" key="7">
    <source>
        <dbReference type="EMBL" id="OLY77829.1"/>
    </source>
</evidence>
<evidence type="ECO:0000256" key="2">
    <source>
        <dbReference type="ARBA" id="ARBA00022448"/>
    </source>
</evidence>
<protein>
    <submittedName>
        <fullName evidence="7">Importin-9</fullName>
    </submittedName>
</protein>
<dbReference type="Pfam" id="PF03810">
    <property type="entry name" value="IBN_N"/>
    <property type="match status" value="1"/>
</dbReference>
<dbReference type="GO" id="GO:0006606">
    <property type="term" value="P:protein import into nucleus"/>
    <property type="evidence" value="ECO:0007669"/>
    <property type="project" value="TreeGrafter"/>
</dbReference>
<dbReference type="STRING" id="133383.A0A1R0GLS9"/>
<keyword evidence="4" id="KW-0539">Nucleus</keyword>
<dbReference type="PANTHER" id="PTHR10997:SF9">
    <property type="entry name" value="IMPORTIN-9"/>
    <property type="match status" value="1"/>
</dbReference>
<dbReference type="SUPFAM" id="SSF48371">
    <property type="entry name" value="ARM repeat"/>
    <property type="match status" value="1"/>
</dbReference>
<dbReference type="InterPro" id="IPR011989">
    <property type="entry name" value="ARM-like"/>
</dbReference>
<proteinExistence type="predicted"/>
<dbReference type="PROSITE" id="PS50166">
    <property type="entry name" value="IMPORTIN_B_NT"/>
    <property type="match status" value="1"/>
</dbReference>
<comment type="subcellular location">
    <subcellularLocation>
        <location evidence="1">Nucleus</location>
    </subcellularLocation>
</comment>
<accession>A0A1R0GLS9</accession>